<reference evidence="3" key="1">
    <citation type="submission" date="2016-11" db="UniProtKB">
        <authorList>
            <consortium name="WormBaseParasite"/>
        </authorList>
    </citation>
    <scope>IDENTIFICATION</scope>
</reference>
<dbReference type="CDD" id="cd04301">
    <property type="entry name" value="NAT_SF"/>
    <property type="match status" value="1"/>
</dbReference>
<dbReference type="WBParaSite" id="Hba_15691">
    <property type="protein sequence ID" value="Hba_15691"/>
    <property type="gene ID" value="Hba_15691"/>
</dbReference>
<organism evidence="2 3">
    <name type="scientific">Heterorhabditis bacteriophora</name>
    <name type="common">Entomopathogenic nematode worm</name>
    <dbReference type="NCBI Taxonomy" id="37862"/>
    <lineage>
        <taxon>Eukaryota</taxon>
        <taxon>Metazoa</taxon>
        <taxon>Ecdysozoa</taxon>
        <taxon>Nematoda</taxon>
        <taxon>Chromadorea</taxon>
        <taxon>Rhabditida</taxon>
        <taxon>Rhabditina</taxon>
        <taxon>Rhabditomorpha</taxon>
        <taxon>Strongyloidea</taxon>
        <taxon>Heterorhabditidae</taxon>
        <taxon>Heterorhabditis</taxon>
    </lineage>
</organism>
<accession>A0A1I7XDS7</accession>
<dbReference type="AlphaFoldDB" id="A0A1I7XDS7"/>
<dbReference type="SUPFAM" id="SSF55729">
    <property type="entry name" value="Acyl-CoA N-acyltransferases (Nat)"/>
    <property type="match status" value="1"/>
</dbReference>
<dbReference type="Gene3D" id="3.40.630.30">
    <property type="match status" value="1"/>
</dbReference>
<name>A0A1I7XDS7_HETBA</name>
<evidence type="ECO:0000313" key="2">
    <source>
        <dbReference type="Proteomes" id="UP000095283"/>
    </source>
</evidence>
<dbReference type="Pfam" id="PF00583">
    <property type="entry name" value="Acetyltransf_1"/>
    <property type="match status" value="1"/>
</dbReference>
<evidence type="ECO:0000313" key="3">
    <source>
        <dbReference type="WBParaSite" id="Hba_15691"/>
    </source>
</evidence>
<keyword evidence="2" id="KW-1185">Reference proteome</keyword>
<dbReference type="Proteomes" id="UP000095283">
    <property type="component" value="Unplaced"/>
</dbReference>
<dbReference type="InterPro" id="IPR016181">
    <property type="entry name" value="Acyl_CoA_acyltransferase"/>
</dbReference>
<protein>
    <submittedName>
        <fullName evidence="3">N-acetyltransferase domain-containing protein</fullName>
    </submittedName>
</protein>
<sequence>MDRLFRKELDDPRLQIAIEFLQSVFDRSDVPYHLAEHEITKPVFVSLITIRPDRRNQSLASLLLNSCLASARNEGCNGALSLCSNKNASSFMTSKFRTEVYSVRYRDYRGEHREPPIAPPEVDAALRVLLNKL</sequence>
<feature type="domain" description="N-acetyltransferase" evidence="1">
    <location>
        <begin position="44"/>
        <end position="89"/>
    </location>
</feature>
<dbReference type="InterPro" id="IPR000182">
    <property type="entry name" value="GNAT_dom"/>
</dbReference>
<dbReference type="GO" id="GO:0016747">
    <property type="term" value="F:acyltransferase activity, transferring groups other than amino-acyl groups"/>
    <property type="evidence" value="ECO:0007669"/>
    <property type="project" value="InterPro"/>
</dbReference>
<evidence type="ECO:0000259" key="1">
    <source>
        <dbReference type="Pfam" id="PF00583"/>
    </source>
</evidence>
<proteinExistence type="predicted"/>